<reference evidence="2 3" key="1">
    <citation type="journal article" date="2019" name="Mol. Biol. Evol.">
        <title>Blast fungal genomes show frequent chromosomal changes, gene gains and losses, and effector gene turnover.</title>
        <authorList>
            <person name="Gomez Luciano L.B."/>
            <person name="Jason Tsai I."/>
            <person name="Chuma I."/>
            <person name="Tosa Y."/>
            <person name="Chen Y.H."/>
            <person name="Li J.Y."/>
            <person name="Li M.Y."/>
            <person name="Jade Lu M.Y."/>
            <person name="Nakayashiki H."/>
            <person name="Li W.H."/>
        </authorList>
    </citation>
    <scope>NUCLEOTIDE SEQUENCE [LARGE SCALE GENOMIC DNA]</scope>
    <source>
        <strain evidence="2">MZ5-1-6</strain>
    </source>
</reference>
<dbReference type="PANTHER" id="PTHR13097">
    <property type="entry name" value="TRANSCRIPTION INITIATION FACTOR IIE, ALPHA SUBUNIT"/>
    <property type="match status" value="1"/>
</dbReference>
<dbReference type="PROSITE" id="PS51344">
    <property type="entry name" value="HTH_TFE_IIE"/>
    <property type="match status" value="1"/>
</dbReference>
<organism evidence="2 3">
    <name type="scientific">Pyricularia oryzae</name>
    <name type="common">Rice blast fungus</name>
    <name type="synonym">Magnaporthe oryzae</name>
    <dbReference type="NCBI Taxonomy" id="318829"/>
    <lineage>
        <taxon>Eukaryota</taxon>
        <taxon>Fungi</taxon>
        <taxon>Dikarya</taxon>
        <taxon>Ascomycota</taxon>
        <taxon>Pezizomycotina</taxon>
        <taxon>Sordariomycetes</taxon>
        <taxon>Sordariomycetidae</taxon>
        <taxon>Magnaporthales</taxon>
        <taxon>Pyriculariaceae</taxon>
        <taxon>Pyricularia</taxon>
    </lineage>
</organism>
<feature type="compositionally biased region" description="Acidic residues" evidence="1">
    <location>
        <begin position="405"/>
        <end position="418"/>
    </location>
</feature>
<gene>
    <name evidence="2" type="ORF">PoMZ_09936</name>
</gene>
<dbReference type="InterPro" id="IPR039997">
    <property type="entry name" value="TFE"/>
</dbReference>
<feature type="compositionally biased region" description="Acidic residues" evidence="1">
    <location>
        <begin position="339"/>
        <end position="354"/>
    </location>
</feature>
<feature type="region of interest" description="Disordered" evidence="1">
    <location>
        <begin position="329"/>
        <end position="418"/>
    </location>
</feature>
<dbReference type="InterPro" id="IPR002853">
    <property type="entry name" value="TFIIE_asu"/>
</dbReference>
<accession>A0A4P7N2X4</accession>
<dbReference type="EMBL" id="CP034204">
    <property type="protein sequence ID" value="QBZ54240.1"/>
    <property type="molecule type" value="Genomic_DNA"/>
</dbReference>
<evidence type="ECO:0000256" key="1">
    <source>
        <dbReference type="SAM" id="MobiDB-lite"/>
    </source>
</evidence>
<dbReference type="SMART" id="SM00531">
    <property type="entry name" value="TFIIE"/>
    <property type="match status" value="1"/>
</dbReference>
<dbReference type="GO" id="GO:0005673">
    <property type="term" value="C:transcription factor TFIIE complex"/>
    <property type="evidence" value="ECO:0007669"/>
    <property type="project" value="TreeGrafter"/>
</dbReference>
<dbReference type="AlphaFoldDB" id="A0A4P7N2X4"/>
<dbReference type="Proteomes" id="UP000294847">
    <property type="component" value="Chromosome 1"/>
</dbReference>
<dbReference type="SMR" id="A0A4P7N2X4"/>
<dbReference type="InterPro" id="IPR024550">
    <property type="entry name" value="TFIIEa/SarR/Rpc3_HTH_dom"/>
</dbReference>
<feature type="compositionally biased region" description="Basic and acidic residues" evidence="1">
    <location>
        <begin position="329"/>
        <end position="338"/>
    </location>
</feature>
<evidence type="ECO:0000313" key="2">
    <source>
        <dbReference type="EMBL" id="QBZ54240.1"/>
    </source>
</evidence>
<dbReference type="InterPro" id="IPR017919">
    <property type="entry name" value="TFIIE/TFIIEa_HTH"/>
</dbReference>
<dbReference type="OMA" id="DAIKWKV"/>
<dbReference type="GO" id="GO:0006367">
    <property type="term" value="P:transcription initiation at RNA polymerase II promoter"/>
    <property type="evidence" value="ECO:0007669"/>
    <property type="project" value="InterPro"/>
</dbReference>
<name>A0A4P7N2X4_PYROR</name>
<protein>
    <submittedName>
        <fullName evidence="2">Uncharacterized protein</fullName>
    </submittedName>
</protein>
<dbReference type="PANTHER" id="PTHR13097:SF7">
    <property type="entry name" value="GENERAL TRANSCRIPTION FACTOR IIE SUBUNIT 1"/>
    <property type="match status" value="1"/>
</dbReference>
<proteinExistence type="predicted"/>
<evidence type="ECO:0000313" key="3">
    <source>
        <dbReference type="Proteomes" id="UP000294847"/>
    </source>
</evidence>
<sequence length="418" mass="45978">MDLARTLVRSVVRAFYDTKHILVVDALVIHSALRDDDLAYLMNMNTKDLHKLCGRLKEDRFLTVHTRPELKEGQQRPVNRMYYFIDYRQTIDAIKWRVYTVDKQMQGVTVPADERKEYFCLRVGCKKEYSLMEVLDKPSARGFLCHDCGSVLKHDPDGGGGGHKQSTRMNDQFKFITGMLPQIDSVVVPECTFDLAYNAARPVVRDALHQVVASVAVEPTHRQAAVKGLADTGPKSIDINLLSANGPSEADKEAERQRKAKHAEQNALPSWIAQSTISGEAYELDPARTGAVAGAIASTTTTETKKDAMDAKDHAEIDDYFAKLAKEQEAEAARKAAEAEEEDDDDDEDDDGMFEDVVAGGTPAVETPKSSLKREASSGSEGKPAKKVKVEEPSPTVNAAADAAGGDESDDEIEFEDV</sequence>
<dbReference type="Pfam" id="PF02002">
    <property type="entry name" value="TFIIE_alpha"/>
    <property type="match status" value="1"/>
</dbReference>